<evidence type="ECO:0000256" key="1">
    <source>
        <dbReference type="SAM" id="MobiDB-lite"/>
    </source>
</evidence>
<evidence type="ECO:0000259" key="6">
    <source>
        <dbReference type="Pfam" id="PF07637"/>
    </source>
</evidence>
<dbReference type="InterPro" id="IPR011478">
    <property type="entry name" value="DUF1585"/>
</dbReference>
<dbReference type="SUPFAM" id="SSF46626">
    <property type="entry name" value="Cytochrome c"/>
    <property type="match status" value="1"/>
</dbReference>
<accession>A0A381PPU7</accession>
<gene>
    <name evidence="7" type="ORF">METZ01_LOCUS20923</name>
</gene>
<feature type="region of interest" description="Disordered" evidence="1">
    <location>
        <begin position="650"/>
        <end position="672"/>
    </location>
</feature>
<dbReference type="Pfam" id="PF07624">
    <property type="entry name" value="PSD2"/>
    <property type="match status" value="1"/>
</dbReference>
<reference evidence="7" key="1">
    <citation type="submission" date="2018-05" db="EMBL/GenBank/DDBJ databases">
        <authorList>
            <person name="Lanie J.A."/>
            <person name="Ng W.-L."/>
            <person name="Kazmierczak K.M."/>
            <person name="Andrzejewski T.M."/>
            <person name="Davidsen T.M."/>
            <person name="Wayne K.J."/>
            <person name="Tettelin H."/>
            <person name="Glass J.I."/>
            <person name="Rusch D."/>
            <person name="Podicherti R."/>
            <person name="Tsui H.-C.T."/>
            <person name="Winkler M.E."/>
        </authorList>
    </citation>
    <scope>NUCLEOTIDE SEQUENCE</scope>
</reference>
<evidence type="ECO:0008006" key="8">
    <source>
        <dbReference type="Google" id="ProtNLM"/>
    </source>
</evidence>
<dbReference type="Pfam" id="PF07626">
    <property type="entry name" value="PSD3"/>
    <property type="match status" value="1"/>
</dbReference>
<dbReference type="Pfam" id="PF07627">
    <property type="entry name" value="PSCyt3"/>
    <property type="match status" value="1"/>
</dbReference>
<dbReference type="GO" id="GO:0020037">
    <property type="term" value="F:heme binding"/>
    <property type="evidence" value="ECO:0007669"/>
    <property type="project" value="InterPro"/>
</dbReference>
<dbReference type="InterPro" id="IPR013039">
    <property type="entry name" value="DUF1588"/>
</dbReference>
<proteinExistence type="predicted"/>
<evidence type="ECO:0000259" key="3">
    <source>
        <dbReference type="Pfam" id="PF07626"/>
    </source>
</evidence>
<feature type="domain" description="DUF1585" evidence="2">
    <location>
        <begin position="729"/>
        <end position="801"/>
    </location>
</feature>
<protein>
    <recommendedName>
        <fullName evidence="8">Cytochrome c domain-containing protein</fullName>
    </recommendedName>
</protein>
<feature type="domain" description="DUF1595" evidence="6">
    <location>
        <begin position="395"/>
        <end position="455"/>
    </location>
</feature>
<feature type="domain" description="DUF1587" evidence="3">
    <location>
        <begin position="144"/>
        <end position="206"/>
    </location>
</feature>
<dbReference type="InterPro" id="IPR036909">
    <property type="entry name" value="Cyt_c-like_dom_sf"/>
</dbReference>
<dbReference type="EMBL" id="UINC01001028">
    <property type="protein sequence ID" value="SUZ68069.1"/>
    <property type="molecule type" value="Genomic_DNA"/>
</dbReference>
<feature type="domain" description="DUF1592" evidence="5">
    <location>
        <begin position="469"/>
        <end position="596"/>
    </location>
</feature>
<dbReference type="Pfam" id="PF07637">
    <property type="entry name" value="PSD5"/>
    <property type="match status" value="1"/>
</dbReference>
<dbReference type="InterPro" id="IPR013042">
    <property type="entry name" value="DUF1592"/>
</dbReference>
<feature type="compositionally biased region" description="Pro residues" evidence="1">
    <location>
        <begin position="652"/>
        <end position="669"/>
    </location>
</feature>
<evidence type="ECO:0000259" key="4">
    <source>
        <dbReference type="Pfam" id="PF07627"/>
    </source>
</evidence>
<dbReference type="InterPro" id="IPR013036">
    <property type="entry name" value="DUF1587"/>
</dbReference>
<dbReference type="GO" id="GO:0009055">
    <property type="term" value="F:electron transfer activity"/>
    <property type="evidence" value="ECO:0007669"/>
    <property type="project" value="InterPro"/>
</dbReference>
<evidence type="ECO:0000313" key="7">
    <source>
        <dbReference type="EMBL" id="SUZ68069.1"/>
    </source>
</evidence>
<evidence type="ECO:0000259" key="5">
    <source>
        <dbReference type="Pfam" id="PF07631"/>
    </source>
</evidence>
<organism evidence="7">
    <name type="scientific">marine metagenome</name>
    <dbReference type="NCBI Taxonomy" id="408172"/>
    <lineage>
        <taxon>unclassified sequences</taxon>
        <taxon>metagenomes</taxon>
        <taxon>ecological metagenomes</taxon>
    </lineage>
</organism>
<name>A0A381PPU7_9ZZZZ</name>
<feature type="domain" description="DUF1588" evidence="4">
    <location>
        <begin position="615"/>
        <end position="713"/>
    </location>
</feature>
<dbReference type="InterPro" id="IPR013043">
    <property type="entry name" value="DUF1595"/>
</dbReference>
<sequence>MTSARPWLICSTAVLVAVSLSAAHLSLSAVHLGAAELQQPATVASAQSVSGETSGLIDQYCVRCHNTQRNTGGLALDAIDVGNVGENVEVWEKAVRKLRARAMPPAGGQRPDESGYEVMLAYLETSLDRAAAASPDPGRTDTFRRLNRTEYQNAIRDLLTLEVDVTALLPRDDASYGFDNVSLAGLSPTLMERYLSAAQKISRLAVGSAVPAPGSEVVVLSADLTQEGHFDGLPFGTRGGTTFSHTFPTDGVYTIKVRLARNRNENVEGLTDRHEMEILLDGERLQLFPIVPNRNRLGGYYSDEDVDKGLEVALPVASGPHDVSVTFLRRSAALIESTRQPYQAQFNMDRHPRQQPAVYSVAIAGPFEQMGPGETPSRDRVFTCRPATQADEPGCAHQIISTLAQRAYRRPVTDEDLEVLLDFYADARAESGFEAGIEMALRALLTSTEFLFRIERDPDGLSARTAYDINDFELASRLSFFLWSSIPDEDLLDVAAGGGLSDPVVLAAQVQRLLADPRAGALTTNFAGQWLHLRNLDASTPNLRLFPDFDDNLRQGFRRETELLFESIHREDRSVLTLIDADYTFLNERLAKHYGVPNVYGDRFQRVELGEDSPRAGLLGHGSVLTVTSYATRTSPVLRGKWILDNLLGMPPGDPPPNVPELEEPPPGQAPRSMRERMIQHRVNPACAVCHELMDPAGLSMENFDAIGRWRDRSEDGTPIDASGSLPGGVTFEGVAGLRRAVLARPDVFVGRMTEKLLTYGLGRGVDYHDAPAVREIVRTAASDDYSFSSLILAIVESPPFQMRRSQ</sequence>
<dbReference type="AlphaFoldDB" id="A0A381PPU7"/>
<evidence type="ECO:0000259" key="2">
    <source>
        <dbReference type="Pfam" id="PF07624"/>
    </source>
</evidence>
<dbReference type="Pfam" id="PF07631">
    <property type="entry name" value="PSD4"/>
    <property type="match status" value="1"/>
</dbReference>